<evidence type="ECO:0000256" key="8">
    <source>
        <dbReference type="ARBA" id="ARBA00023125"/>
    </source>
</evidence>
<dbReference type="SUPFAM" id="SSF57667">
    <property type="entry name" value="beta-beta-alpha zinc fingers"/>
    <property type="match status" value="6"/>
</dbReference>
<evidence type="ECO:0000256" key="10">
    <source>
        <dbReference type="ARBA" id="ARBA00023242"/>
    </source>
</evidence>
<dbReference type="PANTHER" id="PTHR16515:SF66">
    <property type="entry name" value="C2H2-TYPE DOMAIN-CONTAINING PROTEIN"/>
    <property type="match status" value="1"/>
</dbReference>
<evidence type="ECO:0000313" key="16">
    <source>
        <dbReference type="RefSeq" id="XP_022314373.1"/>
    </source>
</evidence>
<evidence type="ECO:0000256" key="9">
    <source>
        <dbReference type="ARBA" id="ARBA00023163"/>
    </source>
</evidence>
<dbReference type="GO" id="GO:0008270">
    <property type="term" value="F:zinc ion binding"/>
    <property type="evidence" value="ECO:0007669"/>
    <property type="project" value="UniProtKB-KW"/>
</dbReference>
<keyword evidence="10" id="KW-0539">Nucleus</keyword>
<sequence length="1358" mass="152379">MPRISKRKQHKPTEQNENAENLTSSGSRTRNSVKSVVADNNGNIIHQRLNGERKRVRKTRAPAIATETSESWRNGSMVTEDQEDTSMRTTDETGNHGEDKGEDQGIPQSHKKSSNHPESTGYPESSDHLDSSNHLISTDQQNSIDHSESRDQQKSKDHLESTNRSETIDLEMAVVDEGGDDNVEENGTAQKEMMEEDVSDGVSCDPASDEDDSNNEDFHHSNARGEDSDVSEEPFQEGCHFEIENGMFKCEFCGVLKVTVTELKTHLRTHTGERPFLCLVCNKAFNAKRTLLYHQFSVHGIEHKSVAARYPDIRKRKLEAGELVDESVIQDLERKRRKFEEENSLKLSRETLDGGLPFLVNGVVVENSKKRVCEICQKVCMKPSDLKRHMMSHTGERPFKCEVCGKQFRAKNSMMYHLKSAHGYNLELSPGLEERYQKLKKQNKVPTMGTGKPLNESNHPTANPRGVSPNRSPNGAPSPSVFPAGSTNCSLSPPSVYNSLQTSNGEADYDCALTYKDHHPTLDQSPAPFHHRDTYFESVNPKIFAPIPSLSVTQLIKPGGNPVGNYIHQVSNARSCDMRVDSETVLVTRLDGTLSSTGRKVCAYKCYLCGKLFNYLSKIQFHLSFHFEREIKTYHCKHCSASFPFQYQIHRHLRKLHPSWFRNKTPSTSTAESSTTHKHCADLDSSTLLAEHFSVLRFKRKDSGAYSCMICRKSFYLETSLLKHIKMHSSHDFCYCRDCGRGFPDYEILRKHFEKEHNGRVGAIVSKCESFEDYDLKQDDALVSTEILDCEEADIKPREEDMEERRAKAILEEEGIGGVTVVLPCDPEDEQKIQEDKSRMKDWQEEKEEEEEKQEFQNSIEIQAAPKMTMLGKVSGKSKRKASQPVRLNHQKEEHSEVKEEAEAVGEVAIKFKAVSEVKVENELEESESRTEPPRCSSPRTSTPAKSTVSSEGDYKFPGALPASGFWPPHMMSNAQYPHSLLATGQILQAMASSGHVPNPVSLAQALTNPTAAQAMLASGHMSSLAQAMASVGHIPASLASSMSNASSKSMFMPPNLASAAAFMHPSFPLSQLYAMQAAVALQQSKLNNNVNSASVKTESSDNSKLDPLKADVELDEPLDLATSSPQDDKNRHSPSVSSVGNLSDSSLRLPDDSSPNTSMAGEPAEDYRDSLVGMPKVQWSPNDPNSPFAWHQMTNDGRKVTSLSRTHSRLPIVHSPVNRDQICKPTTLDDGRQVFSCPFCSKNFSSYSDINRHMDFHEDIRPYKCKYCEYYARTNSQLKVHMMRHQGIREFCCKVCNYRGVTQSDLNRHMKSQIHMLKSRNECSYCGEGFVTAKNLEKHLDGNCIIKVQQEKGEYLF</sequence>
<evidence type="ECO:0000313" key="15">
    <source>
        <dbReference type="Proteomes" id="UP000694844"/>
    </source>
</evidence>
<dbReference type="PANTHER" id="PTHR16515">
    <property type="entry name" value="PR DOMAIN ZINC FINGER PROTEIN"/>
    <property type="match status" value="1"/>
</dbReference>
<feature type="region of interest" description="Disordered" evidence="12">
    <location>
        <begin position="919"/>
        <end position="954"/>
    </location>
</feature>
<evidence type="ECO:0000259" key="14">
    <source>
        <dbReference type="PROSITE" id="PS50835"/>
    </source>
</evidence>
<feature type="domain" description="C2H2-type" evidence="13">
    <location>
        <begin position="371"/>
        <end position="398"/>
    </location>
</feature>
<reference evidence="15" key="1">
    <citation type="submission" date="2024-06" db="UniProtKB">
        <authorList>
            <consortium name="RefSeq"/>
        </authorList>
    </citation>
    <scope>NUCLEOTIDE SEQUENCE [LARGE SCALE GENOMIC DNA]</scope>
</reference>
<keyword evidence="6" id="KW-0862">Zinc</keyword>
<feature type="compositionally biased region" description="Basic and acidic residues" evidence="12">
    <location>
        <begin position="919"/>
        <end position="933"/>
    </location>
</feature>
<feature type="compositionally biased region" description="Basic and acidic residues" evidence="12">
    <location>
        <begin position="830"/>
        <end position="844"/>
    </location>
</feature>
<dbReference type="FunFam" id="3.30.160.60:FF:000624">
    <property type="entry name" value="zinc finger protein 697"/>
    <property type="match status" value="1"/>
</dbReference>
<feature type="region of interest" description="Disordered" evidence="12">
    <location>
        <begin position="826"/>
        <end position="903"/>
    </location>
</feature>
<reference evidence="16" key="2">
    <citation type="submission" date="2025-08" db="UniProtKB">
        <authorList>
            <consortium name="RefSeq"/>
        </authorList>
    </citation>
    <scope>IDENTIFICATION</scope>
    <source>
        <tissue evidence="16">Whole sample</tissue>
    </source>
</reference>
<dbReference type="GO" id="GO:0003677">
    <property type="term" value="F:DNA binding"/>
    <property type="evidence" value="ECO:0007669"/>
    <property type="project" value="UniProtKB-KW"/>
</dbReference>
<evidence type="ECO:0000256" key="5">
    <source>
        <dbReference type="ARBA" id="ARBA00022771"/>
    </source>
</evidence>
<feature type="region of interest" description="Disordered" evidence="12">
    <location>
        <begin position="1120"/>
        <end position="1165"/>
    </location>
</feature>
<feature type="compositionally biased region" description="Low complexity" evidence="12">
    <location>
        <begin position="1134"/>
        <end position="1156"/>
    </location>
</feature>
<feature type="region of interest" description="Disordered" evidence="12">
    <location>
        <begin position="439"/>
        <end position="487"/>
    </location>
</feature>
<feature type="compositionally biased region" description="Polar residues" evidence="12">
    <location>
        <begin position="15"/>
        <end position="44"/>
    </location>
</feature>
<dbReference type="PROSITE" id="PS50157">
    <property type="entry name" value="ZINC_FINGER_C2H2_2"/>
    <property type="match status" value="10"/>
</dbReference>
<evidence type="ECO:0000256" key="1">
    <source>
        <dbReference type="ARBA" id="ARBA00004123"/>
    </source>
</evidence>
<evidence type="ECO:0000256" key="3">
    <source>
        <dbReference type="ARBA" id="ARBA00022723"/>
    </source>
</evidence>
<feature type="compositionally biased region" description="Polar residues" evidence="12">
    <location>
        <begin position="66"/>
        <end position="79"/>
    </location>
</feature>
<feature type="compositionally biased region" description="Basic and acidic residues" evidence="12">
    <location>
        <begin position="85"/>
        <end position="103"/>
    </location>
</feature>
<dbReference type="KEGG" id="cvn:111118939"/>
<feature type="compositionally biased region" description="Basic and acidic residues" evidence="12">
    <location>
        <begin position="216"/>
        <end position="227"/>
    </location>
</feature>
<dbReference type="InterPro" id="IPR013087">
    <property type="entry name" value="Znf_C2H2_type"/>
</dbReference>
<dbReference type="Proteomes" id="UP000694844">
    <property type="component" value="Chromosome 1"/>
</dbReference>
<keyword evidence="9" id="KW-0804">Transcription</keyword>
<keyword evidence="5 11" id="KW-0863">Zinc-finger</keyword>
<evidence type="ECO:0000256" key="6">
    <source>
        <dbReference type="ARBA" id="ARBA00022833"/>
    </source>
</evidence>
<accession>A0A8B8CF08</accession>
<dbReference type="Pfam" id="PF00096">
    <property type="entry name" value="zf-C2H2"/>
    <property type="match status" value="3"/>
</dbReference>
<gene>
    <name evidence="16" type="primary">LOC111118939</name>
</gene>
<feature type="compositionally biased region" description="Low complexity" evidence="12">
    <location>
        <begin position="934"/>
        <end position="943"/>
    </location>
</feature>
<organism evidence="15 16">
    <name type="scientific">Crassostrea virginica</name>
    <name type="common">Eastern oyster</name>
    <dbReference type="NCBI Taxonomy" id="6565"/>
    <lineage>
        <taxon>Eukaryota</taxon>
        <taxon>Metazoa</taxon>
        <taxon>Spiralia</taxon>
        <taxon>Lophotrochozoa</taxon>
        <taxon>Mollusca</taxon>
        <taxon>Bivalvia</taxon>
        <taxon>Autobranchia</taxon>
        <taxon>Pteriomorphia</taxon>
        <taxon>Ostreida</taxon>
        <taxon>Ostreoidea</taxon>
        <taxon>Ostreidae</taxon>
        <taxon>Crassostrea</taxon>
    </lineage>
</organism>
<evidence type="ECO:0000256" key="4">
    <source>
        <dbReference type="ARBA" id="ARBA00022737"/>
    </source>
</evidence>
<proteinExistence type="inferred from homology"/>
<dbReference type="RefSeq" id="XP_022314373.1">
    <property type="nucleotide sequence ID" value="XM_022458665.1"/>
</dbReference>
<dbReference type="FunFam" id="3.30.160.60:FF:000075">
    <property type="entry name" value="Putative zinc finger protein 536"/>
    <property type="match status" value="1"/>
</dbReference>
<dbReference type="SMART" id="SM00355">
    <property type="entry name" value="ZnF_C2H2"/>
    <property type="match status" value="12"/>
</dbReference>
<feature type="compositionally biased region" description="Basic and acidic residues" evidence="12">
    <location>
        <begin position="145"/>
        <end position="167"/>
    </location>
</feature>
<evidence type="ECO:0000256" key="2">
    <source>
        <dbReference type="ARBA" id="ARBA00006991"/>
    </source>
</evidence>
<keyword evidence="15" id="KW-1185">Reference proteome</keyword>
<feature type="domain" description="C2H2-type" evidence="13">
    <location>
        <begin position="604"/>
        <end position="631"/>
    </location>
</feature>
<feature type="domain" description="C2H2-type" evidence="13">
    <location>
        <begin position="734"/>
        <end position="762"/>
    </location>
</feature>
<feature type="domain" description="C2H2-type" evidence="13">
    <location>
        <begin position="399"/>
        <end position="422"/>
    </location>
</feature>
<dbReference type="Gene3D" id="3.30.160.60">
    <property type="entry name" value="Classic Zinc Finger"/>
    <property type="match status" value="9"/>
</dbReference>
<feature type="compositionally biased region" description="Basic residues" evidence="12">
    <location>
        <begin position="1"/>
        <end position="10"/>
    </location>
</feature>
<keyword evidence="7" id="KW-0805">Transcription regulation</keyword>
<feature type="compositionally biased region" description="Basic and acidic residues" evidence="12">
    <location>
        <begin position="890"/>
        <end position="902"/>
    </location>
</feature>
<dbReference type="InterPro" id="IPR050331">
    <property type="entry name" value="Zinc_finger"/>
</dbReference>
<keyword evidence="8" id="KW-0238">DNA-binding</keyword>
<evidence type="ECO:0000259" key="13">
    <source>
        <dbReference type="PROSITE" id="PS50157"/>
    </source>
</evidence>
<dbReference type="PROSITE" id="PS50835">
    <property type="entry name" value="IG_LIKE"/>
    <property type="match status" value="1"/>
</dbReference>
<dbReference type="FunFam" id="3.30.160.60:FF:000446">
    <property type="entry name" value="Zinc finger protein"/>
    <property type="match status" value="1"/>
</dbReference>
<feature type="domain" description="C2H2-type" evidence="13">
    <location>
        <begin position="634"/>
        <end position="657"/>
    </location>
</feature>
<comment type="similarity">
    <text evidence="2">Belongs to the krueppel C2H2-type zinc-finger protein family.</text>
</comment>
<evidence type="ECO:0000256" key="11">
    <source>
        <dbReference type="PROSITE-ProRule" id="PRU00042"/>
    </source>
</evidence>
<feature type="domain" description="C2H2-type" evidence="13">
    <location>
        <begin position="1264"/>
        <end position="1291"/>
    </location>
</feature>
<feature type="domain" description="C2H2-type" evidence="13">
    <location>
        <begin position="1236"/>
        <end position="1263"/>
    </location>
</feature>
<feature type="domain" description="Ig-like" evidence="14">
    <location>
        <begin position="639"/>
        <end position="710"/>
    </location>
</feature>
<keyword evidence="4" id="KW-0677">Repeat</keyword>
<dbReference type="PROSITE" id="PS00028">
    <property type="entry name" value="ZINC_FINGER_C2H2_1"/>
    <property type="match status" value="8"/>
</dbReference>
<evidence type="ECO:0000256" key="12">
    <source>
        <dbReference type="SAM" id="MobiDB-lite"/>
    </source>
</evidence>
<dbReference type="OrthoDB" id="6077919at2759"/>
<feature type="domain" description="C2H2-type" evidence="13">
    <location>
        <begin position="276"/>
        <end position="304"/>
    </location>
</feature>
<feature type="domain" description="C2H2-type" evidence="13">
    <location>
        <begin position="706"/>
        <end position="733"/>
    </location>
</feature>
<evidence type="ECO:0000256" key="7">
    <source>
        <dbReference type="ARBA" id="ARBA00023015"/>
    </source>
</evidence>
<protein>
    <submittedName>
        <fullName evidence="16">Uncharacterized protein LOC111118939 isoform X1</fullName>
    </submittedName>
</protein>
<dbReference type="InterPro" id="IPR036236">
    <property type="entry name" value="Znf_C2H2_sf"/>
</dbReference>
<comment type="subcellular location">
    <subcellularLocation>
        <location evidence="1">Nucleus</location>
    </subcellularLocation>
</comment>
<dbReference type="InterPro" id="IPR007110">
    <property type="entry name" value="Ig-like_dom"/>
</dbReference>
<dbReference type="GeneID" id="111118939"/>
<keyword evidence="3" id="KW-0479">Metal-binding</keyword>
<feature type="compositionally biased region" description="Polar residues" evidence="12">
    <location>
        <begin position="132"/>
        <end position="144"/>
    </location>
</feature>
<name>A0A8B8CF08_CRAVI</name>
<feature type="region of interest" description="Disordered" evidence="12">
    <location>
        <begin position="1"/>
        <end position="233"/>
    </location>
</feature>
<dbReference type="GO" id="GO:0010468">
    <property type="term" value="P:regulation of gene expression"/>
    <property type="evidence" value="ECO:0007669"/>
    <property type="project" value="TreeGrafter"/>
</dbReference>
<feature type="domain" description="C2H2-type" evidence="13">
    <location>
        <begin position="248"/>
        <end position="275"/>
    </location>
</feature>
<dbReference type="GO" id="GO:0005634">
    <property type="term" value="C:nucleus"/>
    <property type="evidence" value="ECO:0007669"/>
    <property type="project" value="UniProtKB-SubCell"/>
</dbReference>